<dbReference type="Pfam" id="PF01008">
    <property type="entry name" value="IF-2B"/>
    <property type="match status" value="1"/>
</dbReference>
<dbReference type="PANTHER" id="PTHR43475">
    <property type="entry name" value="METHYLTHIORIBOSE-1-PHOSPHATE ISOMERASE"/>
    <property type="match status" value="1"/>
</dbReference>
<gene>
    <name evidence="1" type="ORF">S01H4_41335</name>
</gene>
<dbReference type="GO" id="GO:0046523">
    <property type="term" value="F:S-methyl-5-thioribose-1-phosphate isomerase activity"/>
    <property type="evidence" value="ECO:0007669"/>
    <property type="project" value="TreeGrafter"/>
</dbReference>
<dbReference type="AlphaFoldDB" id="X1DPN7"/>
<name>X1DPN7_9ZZZZ</name>
<dbReference type="InterPro" id="IPR042529">
    <property type="entry name" value="IF_2B-like_C"/>
</dbReference>
<dbReference type="Gene3D" id="3.40.50.10470">
    <property type="entry name" value="Translation initiation factor eif-2b, domain 2"/>
    <property type="match status" value="1"/>
</dbReference>
<dbReference type="GO" id="GO:0019509">
    <property type="term" value="P:L-methionine salvage from methylthioadenosine"/>
    <property type="evidence" value="ECO:0007669"/>
    <property type="project" value="TreeGrafter"/>
</dbReference>
<comment type="caution">
    <text evidence="1">The sequence shown here is derived from an EMBL/GenBank/DDBJ whole genome shotgun (WGS) entry which is preliminary data.</text>
</comment>
<dbReference type="InterPro" id="IPR000649">
    <property type="entry name" value="IF-2B-related"/>
</dbReference>
<dbReference type="PANTHER" id="PTHR43475:SF1">
    <property type="entry name" value="METHYLTHIORIBOSE-1-PHOSPHATE ISOMERASE"/>
    <property type="match status" value="1"/>
</dbReference>
<dbReference type="EMBL" id="BART01022599">
    <property type="protein sequence ID" value="GAG98391.1"/>
    <property type="molecule type" value="Genomic_DNA"/>
</dbReference>
<evidence type="ECO:0000313" key="1">
    <source>
        <dbReference type="EMBL" id="GAG98391.1"/>
    </source>
</evidence>
<protein>
    <submittedName>
        <fullName evidence="1">Uncharacterized protein</fullName>
    </submittedName>
</protein>
<dbReference type="SUPFAM" id="SSF100950">
    <property type="entry name" value="NagB/RpiA/CoA transferase-like"/>
    <property type="match status" value="1"/>
</dbReference>
<organism evidence="1">
    <name type="scientific">marine sediment metagenome</name>
    <dbReference type="NCBI Taxonomy" id="412755"/>
    <lineage>
        <taxon>unclassified sequences</taxon>
        <taxon>metagenomes</taxon>
        <taxon>ecological metagenomes</taxon>
    </lineage>
</organism>
<proteinExistence type="predicted"/>
<accession>X1DPN7</accession>
<sequence length="62" mass="6588">MISESRPGNEGKLFAKELLKFGLKVELISDAMAALYVPRVDAAIIGADEILKNGNAINKVGS</sequence>
<feature type="non-terminal residue" evidence="1">
    <location>
        <position position="62"/>
    </location>
</feature>
<dbReference type="InterPro" id="IPR037171">
    <property type="entry name" value="NagB/RpiA_transferase-like"/>
</dbReference>
<reference evidence="1" key="1">
    <citation type="journal article" date="2014" name="Front. Microbiol.">
        <title>High frequency of phylogenetically diverse reductive dehalogenase-homologous genes in deep subseafloor sedimentary metagenomes.</title>
        <authorList>
            <person name="Kawai M."/>
            <person name="Futagami T."/>
            <person name="Toyoda A."/>
            <person name="Takaki Y."/>
            <person name="Nishi S."/>
            <person name="Hori S."/>
            <person name="Arai W."/>
            <person name="Tsubouchi T."/>
            <person name="Morono Y."/>
            <person name="Uchiyama I."/>
            <person name="Ito T."/>
            <person name="Fujiyama A."/>
            <person name="Inagaki F."/>
            <person name="Takami H."/>
        </authorList>
    </citation>
    <scope>NUCLEOTIDE SEQUENCE</scope>
    <source>
        <strain evidence="1">Expedition CK06-06</strain>
    </source>
</reference>